<dbReference type="Gene3D" id="3.40.50.620">
    <property type="entry name" value="HUPs"/>
    <property type="match status" value="2"/>
</dbReference>
<feature type="domain" description="Methionyl/Valyl/Leucyl/Isoleucyl-tRNA synthetase anticodon-binding" evidence="17">
    <location>
        <begin position="701"/>
        <end position="845"/>
    </location>
</feature>
<dbReference type="InterPro" id="IPR002300">
    <property type="entry name" value="aa-tRNA-synth_Ia"/>
</dbReference>
<evidence type="ECO:0000256" key="8">
    <source>
        <dbReference type="ARBA" id="ARBA00022741"/>
    </source>
</evidence>
<evidence type="ECO:0000256" key="4">
    <source>
        <dbReference type="ARBA" id="ARBA00011245"/>
    </source>
</evidence>
<evidence type="ECO:0000256" key="13">
    <source>
        <dbReference type="ARBA" id="ARBA00025217"/>
    </source>
</evidence>
<comment type="catalytic activity">
    <reaction evidence="14 15">
        <text>tRNA(Ile) + L-isoleucine + ATP = L-isoleucyl-tRNA(Ile) + AMP + diphosphate</text>
        <dbReference type="Rhea" id="RHEA:11060"/>
        <dbReference type="Rhea" id="RHEA-COMP:9666"/>
        <dbReference type="Rhea" id="RHEA-COMP:9695"/>
        <dbReference type="ChEBI" id="CHEBI:30616"/>
        <dbReference type="ChEBI" id="CHEBI:33019"/>
        <dbReference type="ChEBI" id="CHEBI:58045"/>
        <dbReference type="ChEBI" id="CHEBI:78442"/>
        <dbReference type="ChEBI" id="CHEBI:78528"/>
        <dbReference type="ChEBI" id="CHEBI:456215"/>
        <dbReference type="EC" id="6.1.1.5"/>
    </reaction>
</comment>
<dbReference type="GO" id="GO:0002161">
    <property type="term" value="F:aminoacyl-tRNA deacylase activity"/>
    <property type="evidence" value="ECO:0007669"/>
    <property type="project" value="InterPro"/>
</dbReference>
<evidence type="ECO:0000256" key="6">
    <source>
        <dbReference type="ARBA" id="ARBA00022598"/>
    </source>
</evidence>
<keyword evidence="8 15" id="KW-0547">Nucleotide-binding</keyword>
<keyword evidence="12 15" id="KW-0030">Aminoacyl-tRNA synthetase</keyword>
<keyword evidence="11 15" id="KW-0648">Protein biosynthesis</keyword>
<dbReference type="FunFam" id="3.90.740.10:FF:000016">
    <property type="entry name" value="Isoleucine--tRNA ligase"/>
    <property type="match status" value="1"/>
</dbReference>
<evidence type="ECO:0000256" key="12">
    <source>
        <dbReference type="ARBA" id="ARBA00023146"/>
    </source>
</evidence>
<dbReference type="GO" id="GO:0008270">
    <property type="term" value="F:zinc ion binding"/>
    <property type="evidence" value="ECO:0007669"/>
    <property type="project" value="UniProtKB-UniRule"/>
</dbReference>
<protein>
    <recommendedName>
        <fullName evidence="15">Isoleucine--tRNA ligase</fullName>
        <ecNumber evidence="15">6.1.1.5</ecNumber>
    </recommendedName>
    <alternativeName>
        <fullName evidence="15">Isoleucyl-tRNA synthetase</fullName>
        <shortName evidence="15">IleRS</shortName>
    </alternativeName>
</protein>
<dbReference type="PANTHER" id="PTHR42780:SF1">
    <property type="entry name" value="ISOLEUCINE--TRNA LIGASE, CYTOPLASMIC"/>
    <property type="match status" value="1"/>
</dbReference>
<evidence type="ECO:0000256" key="11">
    <source>
        <dbReference type="ARBA" id="ARBA00022917"/>
    </source>
</evidence>
<dbReference type="PRINTS" id="PR00984">
    <property type="entry name" value="TRNASYNTHILE"/>
</dbReference>
<sequence>MSHDAPMNTDVNDARRYAAVPAQIDLPAMEREILAYWAENQTFAASLEQTADGEPWTFYEGPPTANGRPGTHHIEARVFKDVFPRFRTMQGRRVDRKAGWDCHGLPVELAVEKELGINGKPQIEEYGVEAFNAKCRESVQRHVDAFAELTDRMGYWVNLDEAYWTMHPSYVESVWWALKQIFDKGMLTEDHRVAPYCPRCGTGLSDHELAQGYEDIVDPSIYVRFKLTSGPWAGRSMLVWTTTPWTVVSNTAVAVHPEVTYVTAQGPTADGGTEQLVVAEDLVEKALGEGWEVIDRIQGSEMERWTYERPLDLVPFDEPAHYVVLADYVTITDGTGLVHQSPAFGADDMVVCRGYGLPMVNPVRSDGTFEENVPLVGGVFFKDADPKLIEEMERRGVLFRSLDYPHAYPHCWRCHTALLYYAQPSWYVRTTQVKEALLRENDATTWHPENVKYGRFGDWLDNNVDWALSRKRYWGTPLPVWRNDEDPSDVVCVGSLAELSELTGRDLADLDPHRPFIDDITFTREGVAGTYRRVPEVIDAWFDSGSMPFAQWGYPHAPGSEEKLADAYPADFICEAIDQTRGWFYSLMAVGTTVFDQSSYKNVVCLGHILAEDGRKMSKHLGNILEPIPLMDRHGADAVRWFMACSGSPWSARRVGDGTLNETVRKVLLTFWNTVAFHALYANANDWSPVGEAPAERHVLDRWLRSCTQGLVEQVTDALENFETQRAGHVISEFIDDLSNWYVRRSRRRFWEGEASALWTLHETLHTVVRLMAPLTPFVTERVWQDLFASTDPEGPASVHLASWPKADTSLRDLELEQAMTLTERLVLLGRAARSEAKMKVRQPLAQALVPSAAFDQLTDELKAEICAELNVGEVGSFAGAGDLVDFSAKGNFRNLGKRFAKQTPIVAKAIAAADAAALAAALAESGTATIDCPEVDANGVEVTADDVIISERPREGWSVVNDQGETIALDLELTPELERAGLAREVIRFVQDSRKNAGFEVSDRIALQWAASGAVAEAVVEHADQIAGEVLATSMERADAAGDGWVTEEDLGLAISIVRA</sequence>
<evidence type="ECO:0000313" key="19">
    <source>
        <dbReference type="Proteomes" id="UP000316196"/>
    </source>
</evidence>
<feature type="domain" description="Aminoacyl-tRNA synthetase class Ia" evidence="16">
    <location>
        <begin position="33"/>
        <end position="646"/>
    </location>
</feature>
<dbReference type="Proteomes" id="UP000316196">
    <property type="component" value="Unassembled WGS sequence"/>
</dbReference>
<dbReference type="HAMAP" id="MF_02003">
    <property type="entry name" value="Ile_tRNA_synth_type2"/>
    <property type="match status" value="1"/>
</dbReference>
<keyword evidence="19" id="KW-1185">Reference proteome</keyword>
<dbReference type="SUPFAM" id="SSF50677">
    <property type="entry name" value="ValRS/IleRS/LeuRS editing domain"/>
    <property type="match status" value="1"/>
</dbReference>
<keyword evidence="10 15" id="KW-0067">ATP-binding</keyword>
<dbReference type="Gene3D" id="1.10.730.10">
    <property type="entry name" value="Isoleucyl-tRNA Synthetase, Domain 1"/>
    <property type="match status" value="1"/>
</dbReference>
<dbReference type="CDD" id="cd00818">
    <property type="entry name" value="IleRS_core"/>
    <property type="match status" value="1"/>
</dbReference>
<name>A0A542ZCZ9_9ACTN</name>
<comment type="cofactor">
    <cofactor evidence="1 15">
        <name>Zn(2+)</name>
        <dbReference type="ChEBI" id="CHEBI:29105"/>
    </cofactor>
</comment>
<dbReference type="InterPro" id="IPR013155">
    <property type="entry name" value="M/V/L/I-tRNA-synth_anticd-bd"/>
</dbReference>
<evidence type="ECO:0000256" key="2">
    <source>
        <dbReference type="ARBA" id="ARBA00004496"/>
    </source>
</evidence>
<dbReference type="InterPro" id="IPR009080">
    <property type="entry name" value="tRNAsynth_Ia_anticodon-bd"/>
</dbReference>
<dbReference type="FunFam" id="3.40.50.620:FF:000063">
    <property type="entry name" value="Isoleucine--tRNA ligase"/>
    <property type="match status" value="1"/>
</dbReference>
<feature type="short sequence motif" description="'HIGH' region" evidence="15">
    <location>
        <begin position="63"/>
        <end position="73"/>
    </location>
</feature>
<evidence type="ECO:0000256" key="7">
    <source>
        <dbReference type="ARBA" id="ARBA00022723"/>
    </source>
</evidence>
<dbReference type="InterPro" id="IPR033709">
    <property type="entry name" value="Anticodon_Ile_ABEc"/>
</dbReference>
<dbReference type="CDD" id="cd07961">
    <property type="entry name" value="Anticodon_Ia_Ile_ABEc"/>
    <property type="match status" value="1"/>
</dbReference>
<dbReference type="Pfam" id="PF08264">
    <property type="entry name" value="Anticodon_1"/>
    <property type="match status" value="1"/>
</dbReference>
<dbReference type="GO" id="GO:0004822">
    <property type="term" value="F:isoleucine-tRNA ligase activity"/>
    <property type="evidence" value="ECO:0007669"/>
    <property type="project" value="UniProtKB-UniRule"/>
</dbReference>
<dbReference type="SUPFAM" id="SSF47323">
    <property type="entry name" value="Anticodon-binding domain of a subclass of class I aminoacyl-tRNA synthetases"/>
    <property type="match status" value="1"/>
</dbReference>
<dbReference type="GO" id="GO:0005737">
    <property type="term" value="C:cytoplasm"/>
    <property type="evidence" value="ECO:0007669"/>
    <property type="project" value="UniProtKB-SubCell"/>
</dbReference>
<dbReference type="GO" id="GO:0000049">
    <property type="term" value="F:tRNA binding"/>
    <property type="evidence" value="ECO:0007669"/>
    <property type="project" value="InterPro"/>
</dbReference>
<evidence type="ECO:0000256" key="14">
    <source>
        <dbReference type="ARBA" id="ARBA00048359"/>
    </source>
</evidence>
<dbReference type="Pfam" id="PF00133">
    <property type="entry name" value="tRNA-synt_1"/>
    <property type="match status" value="1"/>
</dbReference>
<evidence type="ECO:0000256" key="10">
    <source>
        <dbReference type="ARBA" id="ARBA00022840"/>
    </source>
</evidence>
<dbReference type="GO" id="GO:0005524">
    <property type="term" value="F:ATP binding"/>
    <property type="evidence" value="ECO:0007669"/>
    <property type="project" value="UniProtKB-UniRule"/>
</dbReference>
<comment type="subcellular location">
    <subcellularLocation>
        <location evidence="2 15">Cytoplasm</location>
    </subcellularLocation>
</comment>
<comment type="similarity">
    <text evidence="3 15">Belongs to the class-I aminoacyl-tRNA synthetase family. IleS type 2 subfamily.</text>
</comment>
<gene>
    <name evidence="15" type="primary">ileS</name>
    <name evidence="18" type="ORF">FB460_2079</name>
</gene>
<keyword evidence="5 15" id="KW-0963">Cytoplasm</keyword>
<dbReference type="Gene3D" id="3.90.740.10">
    <property type="entry name" value="Valyl/Leucyl/Isoleucyl-tRNA synthetase, editing domain"/>
    <property type="match status" value="1"/>
</dbReference>
<dbReference type="InterPro" id="IPR002301">
    <property type="entry name" value="Ile-tRNA-ligase"/>
</dbReference>
<feature type="short sequence motif" description="'KMSKS' region" evidence="15">
    <location>
        <begin position="616"/>
        <end position="620"/>
    </location>
</feature>
<evidence type="ECO:0000256" key="9">
    <source>
        <dbReference type="ARBA" id="ARBA00022833"/>
    </source>
</evidence>
<keyword evidence="7 15" id="KW-0479">Metal-binding</keyword>
<feature type="binding site" evidence="15">
    <location>
        <position position="619"/>
    </location>
    <ligand>
        <name>ATP</name>
        <dbReference type="ChEBI" id="CHEBI:30616"/>
    </ligand>
</feature>
<keyword evidence="6 15" id="KW-0436">Ligase</keyword>
<evidence type="ECO:0000256" key="15">
    <source>
        <dbReference type="HAMAP-Rule" id="MF_02003"/>
    </source>
</evidence>
<evidence type="ECO:0000259" key="16">
    <source>
        <dbReference type="Pfam" id="PF00133"/>
    </source>
</evidence>
<dbReference type="FunFam" id="3.40.50.620:FF:000075">
    <property type="entry name" value="Isoleucine--tRNA ligase"/>
    <property type="match status" value="1"/>
</dbReference>
<dbReference type="InterPro" id="IPR014729">
    <property type="entry name" value="Rossmann-like_a/b/a_fold"/>
</dbReference>
<evidence type="ECO:0000313" key="18">
    <source>
        <dbReference type="EMBL" id="TQL58224.1"/>
    </source>
</evidence>
<dbReference type="GO" id="GO:0006428">
    <property type="term" value="P:isoleucyl-tRNA aminoacylation"/>
    <property type="evidence" value="ECO:0007669"/>
    <property type="project" value="UniProtKB-UniRule"/>
</dbReference>
<organism evidence="18 19">
    <name type="scientific">Propioniferax innocua</name>
    <dbReference type="NCBI Taxonomy" id="1753"/>
    <lineage>
        <taxon>Bacteria</taxon>
        <taxon>Bacillati</taxon>
        <taxon>Actinomycetota</taxon>
        <taxon>Actinomycetes</taxon>
        <taxon>Propionibacteriales</taxon>
        <taxon>Propionibacteriaceae</taxon>
        <taxon>Propioniferax</taxon>
    </lineage>
</organism>
<dbReference type="EMBL" id="VFOR01000002">
    <property type="protein sequence ID" value="TQL58224.1"/>
    <property type="molecule type" value="Genomic_DNA"/>
</dbReference>
<comment type="function">
    <text evidence="13 15">Catalyzes the attachment of isoleucine to tRNA(Ile). As IleRS can inadvertently accommodate and process structurally similar amino acids such as valine, to avoid such errors it has two additional distinct tRNA(Ile)-dependent editing activities. One activity is designated as 'pretransfer' editing and involves the hydrolysis of activated Val-AMP. The other activity is designated 'posttransfer' editing and involves deacylation of mischarged Val-tRNA(Ile).</text>
</comment>
<dbReference type="PANTHER" id="PTHR42780">
    <property type="entry name" value="SOLEUCYL-TRNA SYNTHETASE"/>
    <property type="match status" value="1"/>
</dbReference>
<evidence type="ECO:0000256" key="5">
    <source>
        <dbReference type="ARBA" id="ARBA00022490"/>
    </source>
</evidence>
<proteinExistence type="inferred from homology"/>
<accession>A0A542ZCZ9</accession>
<dbReference type="AlphaFoldDB" id="A0A542ZCZ9"/>
<comment type="domain">
    <text evidence="15">IleRS has two distinct active sites: one for aminoacylation and one for editing. The misactivated valine is translocated from the active site to the editing site, which sterically excludes the correctly activated isoleucine. The single editing site contains two valyl binding pockets, one specific for each substrate (Val-AMP or Val-tRNA(Ile)).</text>
</comment>
<evidence type="ECO:0000256" key="3">
    <source>
        <dbReference type="ARBA" id="ARBA00007078"/>
    </source>
</evidence>
<evidence type="ECO:0000259" key="17">
    <source>
        <dbReference type="Pfam" id="PF08264"/>
    </source>
</evidence>
<dbReference type="EC" id="6.1.1.5" evidence="15"/>
<reference evidence="18 19" key="1">
    <citation type="submission" date="2019-06" db="EMBL/GenBank/DDBJ databases">
        <title>Sequencing the genomes of 1000 actinobacteria strains.</title>
        <authorList>
            <person name="Klenk H.-P."/>
        </authorList>
    </citation>
    <scope>NUCLEOTIDE SEQUENCE [LARGE SCALE GENOMIC DNA]</scope>
    <source>
        <strain evidence="18 19">DSM 8251</strain>
    </source>
</reference>
<dbReference type="InterPro" id="IPR023586">
    <property type="entry name" value="Ile-tRNA-ligase_type2"/>
</dbReference>
<evidence type="ECO:0000256" key="1">
    <source>
        <dbReference type="ARBA" id="ARBA00001947"/>
    </source>
</evidence>
<keyword evidence="9 15" id="KW-0862">Zinc</keyword>
<dbReference type="Pfam" id="PF19302">
    <property type="entry name" value="DUF5915"/>
    <property type="match status" value="1"/>
</dbReference>
<comment type="caution">
    <text evidence="18">The sequence shown here is derived from an EMBL/GenBank/DDBJ whole genome shotgun (WGS) entry which is preliminary data.</text>
</comment>
<dbReference type="NCBIfam" id="TIGR00392">
    <property type="entry name" value="ileS"/>
    <property type="match status" value="1"/>
</dbReference>
<dbReference type="SUPFAM" id="SSF52374">
    <property type="entry name" value="Nucleotidylyl transferase"/>
    <property type="match status" value="1"/>
</dbReference>
<dbReference type="InterPro" id="IPR009008">
    <property type="entry name" value="Val/Leu/Ile-tRNA-synth_edit"/>
</dbReference>
<comment type="subunit">
    <text evidence="4 15">Monomer.</text>
</comment>